<feature type="transmembrane region" description="Helical" evidence="1">
    <location>
        <begin position="12"/>
        <end position="32"/>
    </location>
</feature>
<keyword evidence="1" id="KW-0812">Transmembrane</keyword>
<accession>A0A1W1E8S6</accession>
<evidence type="ECO:0000256" key="1">
    <source>
        <dbReference type="SAM" id="Phobius"/>
    </source>
</evidence>
<reference evidence="2" key="1">
    <citation type="submission" date="2016-10" db="EMBL/GenBank/DDBJ databases">
        <authorList>
            <person name="de Groot N.N."/>
        </authorList>
    </citation>
    <scope>NUCLEOTIDE SEQUENCE</scope>
</reference>
<feature type="transmembrane region" description="Helical" evidence="1">
    <location>
        <begin position="121"/>
        <end position="142"/>
    </location>
</feature>
<feature type="transmembrane region" description="Helical" evidence="1">
    <location>
        <begin position="52"/>
        <end position="81"/>
    </location>
</feature>
<sequence length="192" mass="22793">MIGHMKNRLISLLQLFLVLIFIIFEEIVWEGISLPIYNWVHSLKALEKIELWLQGVPAGVILVLFVLMLTSVEVLGIYAGVMFVSGHIVTGMMMYAGKIPVAAFTFWMFRVSEEKLTRFGWFRWLYGKIMGIISWLKSLEIYQCTMQRLKKTKEKLKAFLKYLRAIYFQKESPFWHRFKRLYRSIKRILKRG</sequence>
<dbReference type="AlphaFoldDB" id="A0A1W1E8S6"/>
<name>A0A1W1E8S6_9ZZZZ</name>
<dbReference type="EMBL" id="FPIB01000012">
    <property type="protein sequence ID" value="SFV90267.1"/>
    <property type="molecule type" value="Genomic_DNA"/>
</dbReference>
<keyword evidence="1" id="KW-0472">Membrane</keyword>
<feature type="transmembrane region" description="Helical" evidence="1">
    <location>
        <begin position="88"/>
        <end position="109"/>
    </location>
</feature>
<evidence type="ECO:0000313" key="2">
    <source>
        <dbReference type="EMBL" id="SFV90267.1"/>
    </source>
</evidence>
<proteinExistence type="predicted"/>
<keyword evidence="1" id="KW-1133">Transmembrane helix</keyword>
<gene>
    <name evidence="2" type="ORF">MNB_SV-4-1105</name>
</gene>
<organism evidence="2">
    <name type="scientific">hydrothermal vent metagenome</name>
    <dbReference type="NCBI Taxonomy" id="652676"/>
    <lineage>
        <taxon>unclassified sequences</taxon>
        <taxon>metagenomes</taxon>
        <taxon>ecological metagenomes</taxon>
    </lineage>
</organism>
<evidence type="ECO:0008006" key="3">
    <source>
        <dbReference type="Google" id="ProtNLM"/>
    </source>
</evidence>
<protein>
    <recommendedName>
        <fullName evidence="3">Bll5565 protein</fullName>
    </recommendedName>
</protein>